<gene>
    <name evidence="1" type="ORF">PHISCL_10776</name>
</gene>
<keyword evidence="2" id="KW-1185">Reference proteome</keyword>
<evidence type="ECO:0000313" key="2">
    <source>
        <dbReference type="Proteomes" id="UP000266188"/>
    </source>
</evidence>
<dbReference type="EMBL" id="MVGC01002294">
    <property type="protein sequence ID" value="RJE16887.1"/>
    <property type="molecule type" value="Genomic_DNA"/>
</dbReference>
<sequence>MATSEIVLNKQRNLLRQTELDLGRQVRGLAEVDEVLEGEGKGDGLGERKRNVLVGLVHVGMLADGDGAVPDIAWHENLTPSFVASMATNQPSQYGLSNTPA</sequence>
<comment type="caution">
    <text evidence="1">The sequence shown here is derived from an EMBL/GenBank/DDBJ whole genome shotgun (WGS) entry which is preliminary data.</text>
</comment>
<dbReference type="AlphaFoldDB" id="A0A3A2Z6C0"/>
<evidence type="ECO:0000313" key="1">
    <source>
        <dbReference type="EMBL" id="RJE16887.1"/>
    </source>
</evidence>
<reference evidence="2" key="1">
    <citation type="submission" date="2017-02" db="EMBL/GenBank/DDBJ databases">
        <authorList>
            <person name="Tafer H."/>
            <person name="Lopandic K."/>
        </authorList>
    </citation>
    <scope>NUCLEOTIDE SEQUENCE [LARGE SCALE GENOMIC DNA]</scope>
    <source>
        <strain evidence="2">CBS 366.77</strain>
    </source>
</reference>
<accession>A0A3A2Z6C0</accession>
<protein>
    <submittedName>
        <fullName evidence="1">Uncharacterized protein</fullName>
    </submittedName>
</protein>
<organism evidence="1 2">
    <name type="scientific">Aspergillus sclerotialis</name>
    <dbReference type="NCBI Taxonomy" id="2070753"/>
    <lineage>
        <taxon>Eukaryota</taxon>
        <taxon>Fungi</taxon>
        <taxon>Dikarya</taxon>
        <taxon>Ascomycota</taxon>
        <taxon>Pezizomycotina</taxon>
        <taxon>Eurotiomycetes</taxon>
        <taxon>Eurotiomycetidae</taxon>
        <taxon>Eurotiales</taxon>
        <taxon>Aspergillaceae</taxon>
        <taxon>Aspergillus</taxon>
        <taxon>Aspergillus subgen. Polypaecilum</taxon>
    </lineage>
</organism>
<name>A0A3A2Z6C0_9EURO</name>
<feature type="non-terminal residue" evidence="1">
    <location>
        <position position="101"/>
    </location>
</feature>
<proteinExistence type="predicted"/>
<dbReference type="Proteomes" id="UP000266188">
    <property type="component" value="Unassembled WGS sequence"/>
</dbReference>